<dbReference type="FunFam" id="3.40.50.720:FF:000085">
    <property type="entry name" value="Dihydroflavonol reductase"/>
    <property type="match status" value="1"/>
</dbReference>
<dbReference type="PANTHER" id="PTHR10366">
    <property type="entry name" value="NAD DEPENDENT EPIMERASE/DEHYDRATASE"/>
    <property type="match status" value="1"/>
</dbReference>
<comment type="catalytic activity">
    <reaction evidence="12">
        <text>(2S)-flavan-4-ol + NADP(+) = (2S)-flavanone + NADPH + H(+)</text>
        <dbReference type="Rhea" id="RHEA:11228"/>
        <dbReference type="ChEBI" id="CHEBI:15378"/>
        <dbReference type="ChEBI" id="CHEBI:15605"/>
        <dbReference type="ChEBI" id="CHEBI:15606"/>
        <dbReference type="ChEBI" id="CHEBI:57783"/>
        <dbReference type="ChEBI" id="CHEBI:58349"/>
        <dbReference type="EC" id="1.1.1.234"/>
    </reaction>
</comment>
<comment type="similarity">
    <text evidence="5">Belongs to the NAD(P)-dependent epimerase/dehydratase family. Dihydroflavonol-4-reductase subfamily.</text>
</comment>
<dbReference type="GO" id="GO:0045552">
    <property type="term" value="F:dihydroflavanol 4-reductase activity"/>
    <property type="evidence" value="ECO:0007669"/>
    <property type="project" value="UniProtKB-EC"/>
</dbReference>
<evidence type="ECO:0000256" key="8">
    <source>
        <dbReference type="ARBA" id="ARBA00039057"/>
    </source>
</evidence>
<dbReference type="AlphaFoldDB" id="A0AAV6W182"/>
<dbReference type="EC" id="1.1.1.234" evidence="7"/>
<comment type="caution">
    <text evidence="15">The sequence shown here is derived from an EMBL/GenBank/DDBJ whole genome shotgun (WGS) entry which is preliminary data.</text>
</comment>
<sequence>MALLSKKVCVTGGNGYLGSWLVMKLLNHGYSVNTTIRSDKDMSFLKNIPGASERLNIFKADLNQPDSFQPAIQGCNGVFLVAHPMEPDASQSQETITENSINSTLAILQACIDSKMVKRVVYTSSVASVMFGNKNSSSNVVDESSWSDIDLICASMPSMATYMITKTLTEKAALEFAGKHGLELVTVLPSSIHGSFIGPEGPKFVYFLMTMFFGKADAYNYMSFTELVHVDDVASAHIFLLEHPEAEGRYICSAVETTPEKLSEFLSSRYPEYQISTLDSSGESGRAKSYKLSSKKLLDLGFSYKHGLEEIYDGALESFKRVGVL</sequence>
<keyword evidence="16" id="KW-1185">Reference proteome</keyword>
<keyword evidence="3" id="KW-0560">Oxidoreductase</keyword>
<proteinExistence type="inferred from homology"/>
<dbReference type="EMBL" id="WHWC01000019">
    <property type="protein sequence ID" value="KAG8363389.1"/>
    <property type="molecule type" value="Genomic_DNA"/>
</dbReference>
<protein>
    <recommendedName>
        <fullName evidence="9">Dihydroflavonol 4-reductase</fullName>
        <ecNumber evidence="8">1.1.1.219</ecNumber>
        <ecNumber evidence="7">1.1.1.234</ecNumber>
    </recommendedName>
    <alternativeName>
        <fullName evidence="11">Dihydrokaempferol 4-reductase</fullName>
    </alternativeName>
    <alternativeName>
        <fullName evidence="10">Flavanone 4-reductase</fullName>
    </alternativeName>
</protein>
<dbReference type="GO" id="GO:0047890">
    <property type="term" value="F:flavanone 4-reductase activity"/>
    <property type="evidence" value="ECO:0007669"/>
    <property type="project" value="UniProtKB-EC"/>
</dbReference>
<dbReference type="CDD" id="cd08958">
    <property type="entry name" value="FR_SDR_e"/>
    <property type="match status" value="1"/>
</dbReference>
<evidence type="ECO:0000256" key="4">
    <source>
        <dbReference type="ARBA" id="ARBA00023241"/>
    </source>
</evidence>
<dbReference type="InterPro" id="IPR036291">
    <property type="entry name" value="NAD(P)-bd_dom_sf"/>
</dbReference>
<evidence type="ECO:0000256" key="2">
    <source>
        <dbReference type="ARBA" id="ARBA00022857"/>
    </source>
</evidence>
<comment type="pathway">
    <text evidence="1">Pigment biosynthesis; anthocyanin biosynthesis.</text>
</comment>
<evidence type="ECO:0000256" key="6">
    <source>
        <dbReference type="ARBA" id="ARBA00037100"/>
    </source>
</evidence>
<reference evidence="15" key="1">
    <citation type="submission" date="2019-10" db="EMBL/GenBank/DDBJ databases">
        <authorList>
            <person name="Zhang R."/>
            <person name="Pan Y."/>
            <person name="Wang J."/>
            <person name="Ma R."/>
            <person name="Yu S."/>
        </authorList>
    </citation>
    <scope>NUCLEOTIDE SEQUENCE</scope>
    <source>
        <strain evidence="15">LA-IB0</strain>
        <tissue evidence="15">Leaf</tissue>
    </source>
</reference>
<dbReference type="Proteomes" id="UP000826271">
    <property type="component" value="Unassembled WGS sequence"/>
</dbReference>
<comment type="function">
    <text evidence="6">Bifunctional enzyme involved in flavonoid metabolism.</text>
</comment>
<evidence type="ECO:0000256" key="11">
    <source>
        <dbReference type="ARBA" id="ARBA00042831"/>
    </source>
</evidence>
<evidence type="ECO:0000256" key="13">
    <source>
        <dbReference type="ARBA" id="ARBA00049132"/>
    </source>
</evidence>
<dbReference type="InterPro" id="IPR001509">
    <property type="entry name" value="Epimerase_deHydtase"/>
</dbReference>
<evidence type="ECO:0000256" key="3">
    <source>
        <dbReference type="ARBA" id="ARBA00023002"/>
    </source>
</evidence>
<evidence type="ECO:0000256" key="10">
    <source>
        <dbReference type="ARBA" id="ARBA00042087"/>
    </source>
</evidence>
<keyword evidence="4" id="KW-0284">Flavonoid biosynthesis</keyword>
<evidence type="ECO:0000259" key="14">
    <source>
        <dbReference type="Pfam" id="PF01370"/>
    </source>
</evidence>
<gene>
    <name evidence="15" type="ORF">BUALT_Bualt19G0017300</name>
</gene>
<dbReference type="Pfam" id="PF01370">
    <property type="entry name" value="Epimerase"/>
    <property type="match status" value="1"/>
</dbReference>
<feature type="domain" description="NAD-dependent epimerase/dehydratase" evidence="14">
    <location>
        <begin position="8"/>
        <end position="247"/>
    </location>
</feature>
<dbReference type="GO" id="GO:0009813">
    <property type="term" value="P:flavonoid biosynthetic process"/>
    <property type="evidence" value="ECO:0007669"/>
    <property type="project" value="UniProtKB-KW"/>
</dbReference>
<dbReference type="EC" id="1.1.1.219" evidence="8"/>
<evidence type="ECO:0000256" key="5">
    <source>
        <dbReference type="ARBA" id="ARBA00023445"/>
    </source>
</evidence>
<dbReference type="SUPFAM" id="SSF51735">
    <property type="entry name" value="NAD(P)-binding Rossmann-fold domains"/>
    <property type="match status" value="1"/>
</dbReference>
<evidence type="ECO:0000313" key="15">
    <source>
        <dbReference type="EMBL" id="KAG8363389.1"/>
    </source>
</evidence>
<dbReference type="InterPro" id="IPR050425">
    <property type="entry name" value="NAD(P)_dehydrat-like"/>
</dbReference>
<organism evidence="15 16">
    <name type="scientific">Buddleja alternifolia</name>
    <dbReference type="NCBI Taxonomy" id="168488"/>
    <lineage>
        <taxon>Eukaryota</taxon>
        <taxon>Viridiplantae</taxon>
        <taxon>Streptophyta</taxon>
        <taxon>Embryophyta</taxon>
        <taxon>Tracheophyta</taxon>
        <taxon>Spermatophyta</taxon>
        <taxon>Magnoliopsida</taxon>
        <taxon>eudicotyledons</taxon>
        <taxon>Gunneridae</taxon>
        <taxon>Pentapetalae</taxon>
        <taxon>asterids</taxon>
        <taxon>lamiids</taxon>
        <taxon>Lamiales</taxon>
        <taxon>Scrophulariaceae</taxon>
        <taxon>Buddlejeae</taxon>
        <taxon>Buddleja</taxon>
    </lineage>
</organism>
<evidence type="ECO:0000313" key="16">
    <source>
        <dbReference type="Proteomes" id="UP000826271"/>
    </source>
</evidence>
<evidence type="ECO:0000256" key="7">
    <source>
        <dbReference type="ARBA" id="ARBA00039055"/>
    </source>
</evidence>
<evidence type="ECO:0000256" key="12">
    <source>
        <dbReference type="ARBA" id="ARBA00048870"/>
    </source>
</evidence>
<keyword evidence="2" id="KW-0521">NADP</keyword>
<accession>A0AAV6W182</accession>
<dbReference type="Gene3D" id="3.40.50.720">
    <property type="entry name" value="NAD(P)-binding Rossmann-like Domain"/>
    <property type="match status" value="1"/>
</dbReference>
<evidence type="ECO:0000256" key="9">
    <source>
        <dbReference type="ARBA" id="ARBA00039963"/>
    </source>
</evidence>
<comment type="catalytic activity">
    <reaction evidence="13">
        <text>a (2R,3S,4S)-leucoanthocyanidin + NADP(+) = a (2R,3R)-dihydroflavonol + NADPH + H(+)</text>
        <dbReference type="Rhea" id="RHEA:54444"/>
        <dbReference type="ChEBI" id="CHEBI:15378"/>
        <dbReference type="ChEBI" id="CHEBI:57783"/>
        <dbReference type="ChEBI" id="CHEBI:58349"/>
        <dbReference type="ChEBI" id="CHEBI:138176"/>
        <dbReference type="ChEBI" id="CHEBI:138188"/>
        <dbReference type="EC" id="1.1.1.219"/>
    </reaction>
</comment>
<evidence type="ECO:0000256" key="1">
    <source>
        <dbReference type="ARBA" id="ARBA00004935"/>
    </source>
</evidence>
<name>A0AAV6W182_9LAMI</name>
<dbReference type="PANTHER" id="PTHR10366:SF563">
    <property type="entry name" value="CINNAMOYL-COA REDUCTASE 16"/>
    <property type="match status" value="1"/>
</dbReference>